<accession>X1NKR1</accession>
<dbReference type="Gene3D" id="1.20.1290.10">
    <property type="entry name" value="AhpD-like"/>
    <property type="match status" value="1"/>
</dbReference>
<feature type="domain" description="Carboxymuconolactone decarboxylase-like" evidence="1">
    <location>
        <begin position="1"/>
        <end position="67"/>
    </location>
</feature>
<sequence length="75" mass="7815">DGALSVKVKRLISLGIALRAGCTNCILAQTMRALEAGATKDEILETTSVEVAMSGTTGVAESLRVIKLLDELGKL</sequence>
<dbReference type="PANTHER" id="PTHR33930">
    <property type="entry name" value="ALKYL HYDROPEROXIDE REDUCTASE AHPD"/>
    <property type="match status" value="1"/>
</dbReference>
<proteinExistence type="predicted"/>
<dbReference type="InterPro" id="IPR003779">
    <property type="entry name" value="CMD-like"/>
</dbReference>
<evidence type="ECO:0000259" key="1">
    <source>
        <dbReference type="Pfam" id="PF02627"/>
    </source>
</evidence>
<dbReference type="AlphaFoldDB" id="X1NKR1"/>
<dbReference type="InterPro" id="IPR029032">
    <property type="entry name" value="AhpD-like"/>
</dbReference>
<gene>
    <name evidence="2" type="ORF">S06H3_50565</name>
</gene>
<dbReference type="EMBL" id="BARV01032025">
    <property type="protein sequence ID" value="GAI44188.1"/>
    <property type="molecule type" value="Genomic_DNA"/>
</dbReference>
<organism evidence="2">
    <name type="scientific">marine sediment metagenome</name>
    <dbReference type="NCBI Taxonomy" id="412755"/>
    <lineage>
        <taxon>unclassified sequences</taxon>
        <taxon>metagenomes</taxon>
        <taxon>ecological metagenomes</taxon>
    </lineage>
</organism>
<comment type="caution">
    <text evidence="2">The sequence shown here is derived from an EMBL/GenBank/DDBJ whole genome shotgun (WGS) entry which is preliminary data.</text>
</comment>
<dbReference type="GO" id="GO:0051920">
    <property type="term" value="F:peroxiredoxin activity"/>
    <property type="evidence" value="ECO:0007669"/>
    <property type="project" value="InterPro"/>
</dbReference>
<protein>
    <recommendedName>
        <fullName evidence="1">Carboxymuconolactone decarboxylase-like domain-containing protein</fullName>
    </recommendedName>
</protein>
<dbReference type="SUPFAM" id="SSF69118">
    <property type="entry name" value="AhpD-like"/>
    <property type="match status" value="1"/>
</dbReference>
<dbReference type="Pfam" id="PF02627">
    <property type="entry name" value="CMD"/>
    <property type="match status" value="1"/>
</dbReference>
<name>X1NKR1_9ZZZZ</name>
<feature type="non-terminal residue" evidence="2">
    <location>
        <position position="1"/>
    </location>
</feature>
<evidence type="ECO:0000313" key="2">
    <source>
        <dbReference type="EMBL" id="GAI44188.1"/>
    </source>
</evidence>
<dbReference type="PANTHER" id="PTHR33930:SF2">
    <property type="entry name" value="BLR3452 PROTEIN"/>
    <property type="match status" value="1"/>
</dbReference>
<reference evidence="2" key="1">
    <citation type="journal article" date="2014" name="Front. Microbiol.">
        <title>High frequency of phylogenetically diverse reductive dehalogenase-homologous genes in deep subseafloor sedimentary metagenomes.</title>
        <authorList>
            <person name="Kawai M."/>
            <person name="Futagami T."/>
            <person name="Toyoda A."/>
            <person name="Takaki Y."/>
            <person name="Nishi S."/>
            <person name="Hori S."/>
            <person name="Arai W."/>
            <person name="Tsubouchi T."/>
            <person name="Morono Y."/>
            <person name="Uchiyama I."/>
            <person name="Ito T."/>
            <person name="Fujiyama A."/>
            <person name="Inagaki F."/>
            <person name="Takami H."/>
        </authorList>
    </citation>
    <scope>NUCLEOTIDE SEQUENCE</scope>
    <source>
        <strain evidence="2">Expedition CK06-06</strain>
    </source>
</reference>